<dbReference type="SUPFAM" id="SSF46565">
    <property type="entry name" value="Chaperone J-domain"/>
    <property type="match status" value="1"/>
</dbReference>
<feature type="region of interest" description="Disordered" evidence="1">
    <location>
        <begin position="481"/>
        <end position="508"/>
    </location>
</feature>
<evidence type="ECO:0000313" key="3">
    <source>
        <dbReference type="Proteomes" id="UP000279236"/>
    </source>
</evidence>
<dbReference type="Gene3D" id="1.10.287.110">
    <property type="entry name" value="DnaJ domain"/>
    <property type="match status" value="1"/>
</dbReference>
<accession>A0A427XIK2</accession>
<keyword evidence="3" id="KW-1185">Reference proteome</keyword>
<organism evidence="2 3">
    <name type="scientific">Apiotrichum porosum</name>
    <dbReference type="NCBI Taxonomy" id="105984"/>
    <lineage>
        <taxon>Eukaryota</taxon>
        <taxon>Fungi</taxon>
        <taxon>Dikarya</taxon>
        <taxon>Basidiomycota</taxon>
        <taxon>Agaricomycotina</taxon>
        <taxon>Tremellomycetes</taxon>
        <taxon>Trichosporonales</taxon>
        <taxon>Trichosporonaceae</taxon>
        <taxon>Apiotrichum</taxon>
    </lineage>
</organism>
<gene>
    <name evidence="2" type="ORF">EHS24_001638</name>
</gene>
<evidence type="ECO:0000313" key="2">
    <source>
        <dbReference type="EMBL" id="RSH78739.1"/>
    </source>
</evidence>
<dbReference type="Proteomes" id="UP000279236">
    <property type="component" value="Unassembled WGS sequence"/>
</dbReference>
<evidence type="ECO:0000256" key="1">
    <source>
        <dbReference type="SAM" id="MobiDB-lite"/>
    </source>
</evidence>
<reference evidence="2 3" key="1">
    <citation type="submission" date="2018-11" db="EMBL/GenBank/DDBJ databases">
        <title>Genome sequence of Apiotrichum porosum DSM 27194.</title>
        <authorList>
            <person name="Aliyu H."/>
            <person name="Gorte O."/>
            <person name="Ochsenreither K."/>
        </authorList>
    </citation>
    <scope>NUCLEOTIDE SEQUENCE [LARGE SCALE GENOMIC DNA]</scope>
    <source>
        <strain evidence="2 3">DSM 27194</strain>
    </source>
</reference>
<dbReference type="AlphaFoldDB" id="A0A427XIK2"/>
<feature type="region of interest" description="Disordered" evidence="1">
    <location>
        <begin position="432"/>
        <end position="462"/>
    </location>
</feature>
<evidence type="ECO:0008006" key="4">
    <source>
        <dbReference type="Google" id="ProtNLM"/>
    </source>
</evidence>
<dbReference type="EMBL" id="RSCE01000011">
    <property type="protein sequence ID" value="RSH78739.1"/>
    <property type="molecule type" value="Genomic_DNA"/>
</dbReference>
<proteinExistence type="predicted"/>
<feature type="compositionally biased region" description="Basic and acidic residues" evidence="1">
    <location>
        <begin position="492"/>
        <end position="501"/>
    </location>
</feature>
<comment type="caution">
    <text evidence="2">The sequence shown here is derived from an EMBL/GenBank/DDBJ whole genome shotgun (WGS) entry which is preliminary data.</text>
</comment>
<dbReference type="InterPro" id="IPR036869">
    <property type="entry name" value="J_dom_sf"/>
</dbReference>
<protein>
    <recommendedName>
        <fullName evidence="4">J domain-containing protein</fullName>
    </recommendedName>
</protein>
<dbReference type="GeneID" id="39586181"/>
<name>A0A427XIK2_9TREE</name>
<sequence length="591" mass="66355">MLAARLARHAAGTSQVAPKLLRASPVSVRGSRAFTWSPIALNKPKRILVRGRHVAVPDVDYLGQPLADFAKTLRQQDPYDRIRFTPPPSVRSGVGLSGDYQMDGYIYDALGTGGMTLSKHLIPCYSVHFYIDRHLNITYDRRYPSGWRRSGLTWSMFNIAAVGKEHWAHGAMLLHYSQHERETLIPGALEGNELYETSLLDDGRFDGNVPLFARPPPALGRGAADRIRQMQPFLVRPSPRLLEAPEAKGDPVSLLYHSVPWLMHQMAYAFPHYRVVYRVVTDDGGTHVFDPAYMKGGGRLNDEPVKSIGPHSARARLPGDTGRWKVPFYIGSASGDNSKEIAGYNYLDEPAAAEFHRVVLQTMQAEMSPDTWENPHMFPLNDPTHKRAAAVPVLNHWITVVHQKNTDEVPPPPLFFTRPPPPPPVLSAHLLTKSPPPKRPVRPIQKPPAAPVRTPLNPNLFRSDQSRHKVTRNVNDALRDRVQQQQASARTTPREAAEKRLAGNGPLPTVDEMHDYKGCYAVFDLEPRPEYLIYARAKDIDNEIKTRYLEESFAAHPDKGGTTEDMAKINLAYERVETVAKRIAYHNKTIK</sequence>
<dbReference type="RefSeq" id="XP_028473886.1">
    <property type="nucleotide sequence ID" value="XM_028617423.1"/>
</dbReference>